<organism evidence="4 6">
    <name type="scientific">Vanilla planifolia</name>
    <name type="common">Vanilla</name>
    <dbReference type="NCBI Taxonomy" id="51239"/>
    <lineage>
        <taxon>Eukaryota</taxon>
        <taxon>Viridiplantae</taxon>
        <taxon>Streptophyta</taxon>
        <taxon>Embryophyta</taxon>
        <taxon>Tracheophyta</taxon>
        <taxon>Spermatophyta</taxon>
        <taxon>Magnoliopsida</taxon>
        <taxon>Liliopsida</taxon>
        <taxon>Asparagales</taxon>
        <taxon>Orchidaceae</taxon>
        <taxon>Vanilloideae</taxon>
        <taxon>Vanilleae</taxon>
        <taxon>Vanilla</taxon>
    </lineage>
</organism>
<keyword evidence="1" id="KW-0863">Zinc-finger</keyword>
<accession>A0A835V3M4</accession>
<keyword evidence="5" id="KW-1185">Reference proteome</keyword>
<name>A0A835V3M4_VANPL</name>
<evidence type="ECO:0000313" key="5">
    <source>
        <dbReference type="Proteomes" id="UP000636800"/>
    </source>
</evidence>
<comment type="caution">
    <text evidence="4">The sequence shown here is derived from an EMBL/GenBank/DDBJ whole genome shotgun (WGS) entry which is preliminary data.</text>
</comment>
<gene>
    <name evidence="4" type="ORF">HPP92_009985</name>
    <name evidence="3" type="ORF">HPP92_010144</name>
</gene>
<dbReference type="PANTHER" id="PTHR28498:SF1">
    <property type="entry name" value="ZINC FINGER SWIM DOMAIN-CONTAINING PROTEIN 7"/>
    <property type="match status" value="1"/>
</dbReference>
<feature type="domain" description="SWIM-type" evidence="2">
    <location>
        <begin position="65"/>
        <end position="113"/>
    </location>
</feature>
<sequence>MSASSAIVAVAESVWRQIRLSRSVSDDHLAILHFLFGKNLERATTIVDQSGIGRVFGKPSGRVVFKVVGESRKEDYICFPEHFCTCQSFFFDVVNKGEQLYCKHQIAALLAEAVGACNDVSIPDEELAMMLIRI</sequence>
<dbReference type="EMBL" id="JADCNL010000005">
    <property type="protein sequence ID" value="KAG0479286.1"/>
    <property type="molecule type" value="Genomic_DNA"/>
</dbReference>
<keyword evidence="1" id="KW-0862">Zinc</keyword>
<protein>
    <recommendedName>
        <fullName evidence="2">SWIM-type domain-containing protein</fullName>
    </recommendedName>
</protein>
<evidence type="ECO:0000313" key="4">
    <source>
        <dbReference type="EMBL" id="KAG0481901.1"/>
    </source>
</evidence>
<dbReference type="InterPro" id="IPR007527">
    <property type="entry name" value="Znf_SWIM"/>
</dbReference>
<dbReference type="GO" id="GO:0000724">
    <property type="term" value="P:double-strand break repair via homologous recombination"/>
    <property type="evidence" value="ECO:0007669"/>
    <property type="project" value="TreeGrafter"/>
</dbReference>
<dbReference type="Proteomes" id="UP000636800">
    <property type="component" value="Chromosome 5"/>
</dbReference>
<dbReference type="GO" id="GO:0008270">
    <property type="term" value="F:zinc ion binding"/>
    <property type="evidence" value="ECO:0007669"/>
    <property type="project" value="UniProtKB-KW"/>
</dbReference>
<reference evidence="5 6" key="1">
    <citation type="journal article" date="2020" name="Nat. Food">
        <title>A phased Vanilla planifolia genome enables genetic improvement of flavour and production.</title>
        <authorList>
            <person name="Hasing T."/>
            <person name="Tang H."/>
            <person name="Brym M."/>
            <person name="Khazi F."/>
            <person name="Huang T."/>
            <person name="Chambers A.H."/>
        </authorList>
    </citation>
    <scope>NUCLEOTIDE SEQUENCE [LARGE SCALE GENOMIC DNA]</scope>
    <source>
        <tissue evidence="4">Leaf</tissue>
    </source>
</reference>
<dbReference type="AlphaFoldDB" id="A0A835V3M4"/>
<evidence type="ECO:0000259" key="2">
    <source>
        <dbReference type="PROSITE" id="PS50966"/>
    </source>
</evidence>
<dbReference type="PROSITE" id="PS50966">
    <property type="entry name" value="ZF_SWIM"/>
    <property type="match status" value="1"/>
</dbReference>
<dbReference type="GO" id="GO:0097196">
    <property type="term" value="C:Shu complex"/>
    <property type="evidence" value="ECO:0007669"/>
    <property type="project" value="TreeGrafter"/>
</dbReference>
<evidence type="ECO:0000256" key="1">
    <source>
        <dbReference type="PROSITE-ProRule" id="PRU00325"/>
    </source>
</evidence>
<proteinExistence type="predicted"/>
<dbReference type="Proteomes" id="UP000639772">
    <property type="component" value="Unassembled WGS sequence"/>
</dbReference>
<dbReference type="PANTHER" id="PTHR28498">
    <property type="entry name" value="ZINC FINGER SWIM DOMAIN-CONTAINING PROTEIN 7"/>
    <property type="match status" value="1"/>
</dbReference>
<keyword evidence="1" id="KW-0479">Metal-binding</keyword>
<evidence type="ECO:0000313" key="6">
    <source>
        <dbReference type="Proteomes" id="UP000639772"/>
    </source>
</evidence>
<dbReference type="EMBL" id="JADCNM010000005">
    <property type="protein sequence ID" value="KAG0481901.1"/>
    <property type="molecule type" value="Genomic_DNA"/>
</dbReference>
<evidence type="ECO:0000313" key="3">
    <source>
        <dbReference type="EMBL" id="KAG0479286.1"/>
    </source>
</evidence>
<dbReference type="Pfam" id="PF04434">
    <property type="entry name" value="SWIM"/>
    <property type="match status" value="1"/>
</dbReference>
<dbReference type="OrthoDB" id="337581at2759"/>